<dbReference type="EMBL" id="ANHY01000003">
    <property type="protein sequence ID" value="EKV32589.1"/>
    <property type="molecule type" value="Genomic_DNA"/>
</dbReference>
<gene>
    <name evidence="2" type="ORF">C882_2668</name>
</gene>
<dbReference type="OrthoDB" id="7160947at2"/>
<evidence type="ECO:0000313" key="2">
    <source>
        <dbReference type="EMBL" id="EKV32589.1"/>
    </source>
</evidence>
<feature type="region of interest" description="Disordered" evidence="1">
    <location>
        <begin position="130"/>
        <end position="151"/>
    </location>
</feature>
<dbReference type="RefSeq" id="WP_009539077.1">
    <property type="nucleotide sequence ID" value="NZ_ANHY01000003.1"/>
</dbReference>
<name>K9H6A1_9PROT</name>
<dbReference type="Proteomes" id="UP000009881">
    <property type="component" value="Unassembled WGS sequence"/>
</dbReference>
<dbReference type="AlphaFoldDB" id="K9H6A1"/>
<dbReference type="PIRSF" id="PIRSF032064">
    <property type="entry name" value="UCP032064"/>
    <property type="match status" value="1"/>
</dbReference>
<dbReference type="Pfam" id="PF05258">
    <property type="entry name" value="DciA"/>
    <property type="match status" value="1"/>
</dbReference>
<accession>K9H6A1</accession>
<comment type="caution">
    <text evidence="2">The sequence shown here is derived from an EMBL/GenBank/DDBJ whole genome shotgun (WGS) entry which is preliminary data.</text>
</comment>
<dbReference type="eggNOG" id="COG5389">
    <property type="taxonomic scope" value="Bacteria"/>
</dbReference>
<sequence length="186" mass="20341">MDDSGKKEPAKRKPKAGGWGIRPSDDRRNGAVSLDQVGMKLMRPLLGKRGLGEGDIAFHWESIVGGSMLARESAPERIVFPKGSRTGGVLHLRVPNGALAAQLVHLKPQIMQRINGYYGYPAIADVRIHQRPLPPRPKRPGDPPPLAEEDRRALDVKLKDIDNPKLKTALSGLGEAMTRRGKAGKR</sequence>
<organism evidence="2 3">
    <name type="scientific">Caenispirillum salinarum AK4</name>
    <dbReference type="NCBI Taxonomy" id="1238182"/>
    <lineage>
        <taxon>Bacteria</taxon>
        <taxon>Pseudomonadati</taxon>
        <taxon>Pseudomonadota</taxon>
        <taxon>Alphaproteobacteria</taxon>
        <taxon>Rhodospirillales</taxon>
        <taxon>Novispirillaceae</taxon>
        <taxon>Caenispirillum</taxon>
    </lineage>
</organism>
<keyword evidence="3" id="KW-1185">Reference proteome</keyword>
<feature type="region of interest" description="Disordered" evidence="1">
    <location>
        <begin position="1"/>
        <end position="30"/>
    </location>
</feature>
<proteinExistence type="predicted"/>
<dbReference type="InterPro" id="IPR007922">
    <property type="entry name" value="DciA-like"/>
</dbReference>
<dbReference type="STRING" id="1238182.C882_2668"/>
<reference evidence="2 3" key="1">
    <citation type="journal article" date="2013" name="Genome Announc.">
        <title>Draft Genome Sequence of an Alphaproteobacterium, Caenispirillum salinarum AK4(T), Isolated from a Solar Saltern.</title>
        <authorList>
            <person name="Khatri I."/>
            <person name="Singh A."/>
            <person name="Korpole S."/>
            <person name="Pinnaka A.K."/>
            <person name="Subramanian S."/>
        </authorList>
    </citation>
    <scope>NUCLEOTIDE SEQUENCE [LARGE SCALE GENOMIC DNA]</scope>
    <source>
        <strain evidence="2 3">AK4</strain>
    </source>
</reference>
<evidence type="ECO:0000313" key="3">
    <source>
        <dbReference type="Proteomes" id="UP000009881"/>
    </source>
</evidence>
<dbReference type="InterPro" id="IPR010593">
    <property type="entry name" value="DUF1159"/>
</dbReference>
<evidence type="ECO:0000256" key="1">
    <source>
        <dbReference type="SAM" id="MobiDB-lite"/>
    </source>
</evidence>
<protein>
    <submittedName>
        <fullName evidence="2">Zn-ribbon-containing RNA-binding protein</fullName>
    </submittedName>
</protein>